<evidence type="ECO:0000313" key="2">
    <source>
        <dbReference type="EMBL" id="OGN14343.1"/>
    </source>
</evidence>
<gene>
    <name evidence="2" type="ORF">A3J47_01905</name>
</gene>
<evidence type="ECO:0000313" key="3">
    <source>
        <dbReference type="Proteomes" id="UP000176581"/>
    </source>
</evidence>
<dbReference type="InterPro" id="IPR024467">
    <property type="entry name" value="Xre/MbcA/ParS-like_toxin-bd"/>
</dbReference>
<comment type="caution">
    <text evidence="2">The sequence shown here is derived from an EMBL/GenBank/DDBJ whole genome shotgun (WGS) entry which is preliminary data.</text>
</comment>
<evidence type="ECO:0000259" key="1">
    <source>
        <dbReference type="Pfam" id="PF09722"/>
    </source>
</evidence>
<dbReference type="Pfam" id="PF09722">
    <property type="entry name" value="Xre_MbcA_ParS_C"/>
    <property type="match status" value="1"/>
</dbReference>
<dbReference type="Proteomes" id="UP000176581">
    <property type="component" value="Unassembled WGS sequence"/>
</dbReference>
<name>A0A1F8FMN9_9BACT</name>
<reference evidence="2 3" key="1">
    <citation type="journal article" date="2016" name="Nat. Commun.">
        <title>Thousands of microbial genomes shed light on interconnected biogeochemical processes in an aquifer system.</title>
        <authorList>
            <person name="Anantharaman K."/>
            <person name="Brown C.T."/>
            <person name="Hug L.A."/>
            <person name="Sharon I."/>
            <person name="Castelle C.J."/>
            <person name="Probst A.J."/>
            <person name="Thomas B.C."/>
            <person name="Singh A."/>
            <person name="Wilkins M.J."/>
            <person name="Karaoz U."/>
            <person name="Brodie E.L."/>
            <person name="Williams K.H."/>
            <person name="Hubbard S.S."/>
            <person name="Banfield J.F."/>
        </authorList>
    </citation>
    <scope>NUCLEOTIDE SEQUENCE [LARGE SCALE GENOMIC DNA]</scope>
</reference>
<dbReference type="AlphaFoldDB" id="A0A1F8FMN9"/>
<protein>
    <recommendedName>
        <fullName evidence="1">Antitoxin Xre/MbcA/ParS-like toxin-binding domain-containing protein</fullName>
    </recommendedName>
</protein>
<feature type="domain" description="Antitoxin Xre/MbcA/ParS-like toxin-binding" evidence="1">
    <location>
        <begin position="19"/>
        <end position="59"/>
    </location>
</feature>
<sequence>MNEKELEIHRLLSHYFCGEDVKKWLNFPHPLLENKTPQSLIDEGKADAVLVLLESVRDGNPL</sequence>
<proteinExistence type="predicted"/>
<organism evidence="2 3">
    <name type="scientific">Candidatus Yanofskybacteria bacterium RIFCSPHIGHO2_02_FULL_43_22</name>
    <dbReference type="NCBI Taxonomy" id="1802681"/>
    <lineage>
        <taxon>Bacteria</taxon>
        <taxon>Candidatus Yanofskyibacteriota</taxon>
    </lineage>
</organism>
<dbReference type="EMBL" id="MGJV01000027">
    <property type="protein sequence ID" value="OGN14343.1"/>
    <property type="molecule type" value="Genomic_DNA"/>
</dbReference>
<accession>A0A1F8FMN9</accession>